<feature type="compositionally biased region" description="Polar residues" evidence="1">
    <location>
        <begin position="1"/>
        <end position="10"/>
    </location>
</feature>
<evidence type="ECO:0000256" key="1">
    <source>
        <dbReference type="SAM" id="MobiDB-lite"/>
    </source>
</evidence>
<proteinExistence type="predicted"/>
<evidence type="ECO:0000313" key="3">
    <source>
        <dbReference type="Proteomes" id="UP000663842"/>
    </source>
</evidence>
<dbReference type="Proteomes" id="UP000663842">
    <property type="component" value="Unassembled WGS sequence"/>
</dbReference>
<protein>
    <recommendedName>
        <fullName evidence="4">CCHC-type domain-containing protein</fullName>
    </recommendedName>
</protein>
<dbReference type="PANTHER" id="PTHR36688">
    <property type="entry name" value="ENDO/EXONUCLEASE/PHOSPHATASE DOMAIN-CONTAINING PROTEIN"/>
    <property type="match status" value="1"/>
</dbReference>
<dbReference type="PANTHER" id="PTHR36688:SF2">
    <property type="entry name" value="ENDONUCLEASE_EXONUCLEASE_PHOSPHATASE DOMAIN-CONTAINING PROTEIN"/>
    <property type="match status" value="1"/>
</dbReference>
<accession>A0A819R1S3</accession>
<name>A0A819R1S3_9BILA</name>
<evidence type="ECO:0008006" key="4">
    <source>
        <dbReference type="Google" id="ProtNLM"/>
    </source>
</evidence>
<dbReference type="InterPro" id="IPR036691">
    <property type="entry name" value="Endo/exonu/phosph_ase_sf"/>
</dbReference>
<feature type="region of interest" description="Disordered" evidence="1">
    <location>
        <begin position="1"/>
        <end position="53"/>
    </location>
</feature>
<dbReference type="SUPFAM" id="SSF56219">
    <property type="entry name" value="DNase I-like"/>
    <property type="match status" value="1"/>
</dbReference>
<sequence>MIKSFNSPLSSVRRPFSTDESDDGYCIVKNKKKQKQNTRDESQALNAGEASRVNPTTINIVDTNPDHNQIHAVNDNQHRLSLNNFVITNESTRFAQTRYPFPPLVLRFSSGKVTVNQIKESLLDHYEAHWPSVIGNKKYFFPSTPAIPPQLCLLIKNVDLHIDFYEFCTDIRTNYSHIKNIIRMKNKFQNDIKMVKVELTSSSVRDELLNKKRIIVNYITYDIIEYLAPANVLICSKCMALGHFKKQCTQIKETCRTCGDQVEDMKNHKCSNVEKCVHCGRNHKSSSFKCPVVKSFRAELTRKILQIDNQSSPDSRLLNKNVIFNSTNFPPPPAPKSSTLLLNPMMVKLDELINKLSKVKDRLDKFEAKHDKFEQFISDKNRNDETIIQNMNDMSNNYMILKKDVVQQNLFIERHENLFCKLLIPMLEDVFTFISAKNQNQKGNPLDADLKCRINRYFIQMKKATEAKANVSLSSFDFNLLSEILSEWEDSLFLDSCLSLWHNYVTLHKNSFHSSLHVLSFNVRGLELRWQEGENKNGGVLVLLKLDIQVTRIECKLPNVCILNIKGGEVLRIVGVYASESKSWTWDDLSQFLSRKCVVFGDFNVDIDHNGKKAETLLEWADTNFLASFTPDSPTSLRSARVIDYALASGLSIDIQIYNGNTTSDHTPIISVTPTKIKNKIIAKNVHWKVFSRFTEYTFSFWEEMWDLDNIDFVYNDYNRFLFLLSIRCTIVFPLEKYRPSIPVELRSFLSYIRALSFRQMRTESIELKTTVSSLRRVAKSELKSFFSFQLSLILHLRNTSSPAAVWFWSKCKKYLKPSSSYVHAFITPSGNVVKDNKEMCEVAAVFYEIFLKKSNIVKPHPYTDSPLVDYDNVEELIPEVKLNELILTVRTKRKKKSLDAHGISNFMFNFLEQDHWSLLLKLFNHSFQTSIMPRAWKDTRMVLLAKKEPICSPSLTRPISLIDSFLKVCEKLFVSRIRDVLFRRGLLPDDQSGFRDGFRLQTRLLLFLEDI</sequence>
<dbReference type="InterPro" id="IPR052560">
    <property type="entry name" value="RdDP_mobile_element"/>
</dbReference>
<gene>
    <name evidence="2" type="ORF">UXM345_LOCUS18128</name>
</gene>
<comment type="caution">
    <text evidence="2">The sequence shown here is derived from an EMBL/GenBank/DDBJ whole genome shotgun (WGS) entry which is preliminary data.</text>
</comment>
<dbReference type="Gene3D" id="3.60.10.10">
    <property type="entry name" value="Endonuclease/exonuclease/phosphatase"/>
    <property type="match status" value="1"/>
</dbReference>
<dbReference type="AlphaFoldDB" id="A0A819R1S3"/>
<dbReference type="EMBL" id="CAJOBF010002421">
    <property type="protein sequence ID" value="CAF4033140.1"/>
    <property type="molecule type" value="Genomic_DNA"/>
</dbReference>
<reference evidence="2" key="1">
    <citation type="submission" date="2021-02" db="EMBL/GenBank/DDBJ databases">
        <authorList>
            <person name="Nowell W R."/>
        </authorList>
    </citation>
    <scope>NUCLEOTIDE SEQUENCE</scope>
</reference>
<evidence type="ECO:0000313" key="2">
    <source>
        <dbReference type="EMBL" id="CAF4033140.1"/>
    </source>
</evidence>
<organism evidence="2 3">
    <name type="scientific">Rotaria magnacalcarata</name>
    <dbReference type="NCBI Taxonomy" id="392030"/>
    <lineage>
        <taxon>Eukaryota</taxon>
        <taxon>Metazoa</taxon>
        <taxon>Spiralia</taxon>
        <taxon>Gnathifera</taxon>
        <taxon>Rotifera</taxon>
        <taxon>Eurotatoria</taxon>
        <taxon>Bdelloidea</taxon>
        <taxon>Philodinida</taxon>
        <taxon>Philodinidae</taxon>
        <taxon>Rotaria</taxon>
    </lineage>
</organism>